<feature type="compositionally biased region" description="Basic and acidic residues" evidence="1">
    <location>
        <begin position="12"/>
        <end position="25"/>
    </location>
</feature>
<protein>
    <submittedName>
        <fullName evidence="2">Uncharacterized protein</fullName>
    </submittedName>
</protein>
<accession>A0A7X6KUH5</accession>
<comment type="caution">
    <text evidence="2">The sequence shown here is derived from an EMBL/GenBank/DDBJ whole genome shotgun (WGS) entry which is preliminary data.</text>
</comment>
<gene>
    <name evidence="2" type="ORF">HGA03_06140</name>
</gene>
<dbReference type="EMBL" id="JAAXOX010000002">
    <property type="protein sequence ID" value="NKY22243.1"/>
    <property type="molecule type" value="Genomic_DNA"/>
</dbReference>
<organism evidence="2 3">
    <name type="scientific">Cellulomonas denverensis</name>
    <dbReference type="NCBI Taxonomy" id="264297"/>
    <lineage>
        <taxon>Bacteria</taxon>
        <taxon>Bacillati</taxon>
        <taxon>Actinomycetota</taxon>
        <taxon>Actinomycetes</taxon>
        <taxon>Micrococcales</taxon>
        <taxon>Cellulomonadaceae</taxon>
        <taxon>Cellulomonas</taxon>
    </lineage>
</organism>
<name>A0A7X6KUH5_9CELL</name>
<evidence type="ECO:0000313" key="3">
    <source>
        <dbReference type="Proteomes" id="UP000581206"/>
    </source>
</evidence>
<proteinExistence type="predicted"/>
<reference evidence="2 3" key="1">
    <citation type="submission" date="2020-04" db="EMBL/GenBank/DDBJ databases">
        <title>MicrobeNet Type strains.</title>
        <authorList>
            <person name="Nicholson A.C."/>
        </authorList>
    </citation>
    <scope>NUCLEOTIDE SEQUENCE [LARGE SCALE GENOMIC DNA]</scope>
    <source>
        <strain evidence="2 3">ATCC BAA-788</strain>
    </source>
</reference>
<sequence>MDAGAAGGASECESRSRTVDVDPLDPRREIVPCGVEHDALEQRAEWHGNCIGTLDGRREPRRRRGGVAVDRGLCTQPTATDQPLPSVEPAFDFAPLLEPLDASVDPAFDSAAFDGFPIVITSLLAGV</sequence>
<evidence type="ECO:0000313" key="2">
    <source>
        <dbReference type="EMBL" id="NKY22243.1"/>
    </source>
</evidence>
<feature type="region of interest" description="Disordered" evidence="1">
    <location>
        <begin position="1"/>
        <end position="25"/>
    </location>
</feature>
<keyword evidence="3" id="KW-1185">Reference proteome</keyword>
<dbReference type="Proteomes" id="UP000581206">
    <property type="component" value="Unassembled WGS sequence"/>
</dbReference>
<dbReference type="AlphaFoldDB" id="A0A7X6KUH5"/>
<evidence type="ECO:0000256" key="1">
    <source>
        <dbReference type="SAM" id="MobiDB-lite"/>
    </source>
</evidence>
<dbReference type="RefSeq" id="WP_168629344.1">
    <property type="nucleotide sequence ID" value="NZ_BONL01000027.1"/>
</dbReference>